<dbReference type="OrthoDB" id="5179260at2"/>
<dbReference type="RefSeq" id="WP_134450389.1">
    <property type="nucleotide sequence ID" value="NZ_FOCN01000002.1"/>
</dbReference>
<feature type="transmembrane region" description="Helical" evidence="1">
    <location>
        <begin position="12"/>
        <end position="31"/>
    </location>
</feature>
<accession>A0A5F0D5D9</accession>
<name>A0A5F0D5D9_9MICO</name>
<protein>
    <submittedName>
        <fullName evidence="2">Uncharacterized protein</fullName>
    </submittedName>
</protein>
<organism evidence="2 3">
    <name type="scientific">Cryobacterium luteum</name>
    <dbReference type="NCBI Taxonomy" id="1424661"/>
    <lineage>
        <taxon>Bacteria</taxon>
        <taxon>Bacillati</taxon>
        <taxon>Actinomycetota</taxon>
        <taxon>Actinomycetes</taxon>
        <taxon>Micrococcales</taxon>
        <taxon>Microbacteriaceae</taxon>
        <taxon>Cryobacterium</taxon>
    </lineage>
</organism>
<proteinExistence type="predicted"/>
<dbReference type="EMBL" id="SOFF01000030">
    <property type="protein sequence ID" value="TFB89348.1"/>
    <property type="molecule type" value="Genomic_DNA"/>
</dbReference>
<dbReference type="AlphaFoldDB" id="A0A5F0D5D9"/>
<keyword evidence="1" id="KW-1133">Transmembrane helix</keyword>
<gene>
    <name evidence="2" type="ORF">E3O10_10840</name>
</gene>
<evidence type="ECO:0000256" key="1">
    <source>
        <dbReference type="SAM" id="Phobius"/>
    </source>
</evidence>
<evidence type="ECO:0000313" key="3">
    <source>
        <dbReference type="Proteomes" id="UP000297654"/>
    </source>
</evidence>
<reference evidence="2 3" key="1">
    <citation type="submission" date="2019-03" db="EMBL/GenBank/DDBJ databases">
        <title>Genomics of glacier-inhabiting Cryobacterium strains.</title>
        <authorList>
            <person name="Liu Q."/>
            <person name="Xin Y.-H."/>
        </authorList>
    </citation>
    <scope>NUCLEOTIDE SEQUENCE [LARGE SCALE GENOMIC DNA]</scope>
    <source>
        <strain evidence="2 3">Hh15</strain>
    </source>
</reference>
<comment type="caution">
    <text evidence="2">The sequence shown here is derived from an EMBL/GenBank/DDBJ whole genome shotgun (WGS) entry which is preliminary data.</text>
</comment>
<keyword evidence="3" id="KW-1185">Reference proteome</keyword>
<dbReference type="Proteomes" id="UP000297654">
    <property type="component" value="Unassembled WGS sequence"/>
</dbReference>
<evidence type="ECO:0000313" key="2">
    <source>
        <dbReference type="EMBL" id="TFB89348.1"/>
    </source>
</evidence>
<keyword evidence="1" id="KW-0812">Transmembrane</keyword>
<keyword evidence="1" id="KW-0472">Membrane</keyword>
<feature type="transmembrane region" description="Helical" evidence="1">
    <location>
        <begin position="185"/>
        <end position="204"/>
    </location>
</feature>
<sequence>MTTRNLLQILARRWYVVIVVLIATGLLYATLARPGSYYSEVQLVFVAPGDVALAPFNDQRRETLVAFAAAIASEMHNGRPTDRLAERAPLFGAGVDQGYQVLLPNRGGQWQYSFPDPVLMIRAVGPTPQWVTTTVDGLVTRITALVADRQRGTGVPIVDAVHIERVPNETTVNFVGSSAGAHARALASLLLVGLAVSAFLAVTVDRISQKAQPQ</sequence>